<keyword evidence="4 7" id="KW-0040">ANK repeat</keyword>
<feature type="compositionally biased region" description="Basic and acidic residues" evidence="8">
    <location>
        <begin position="312"/>
        <end position="322"/>
    </location>
</feature>
<dbReference type="InterPro" id="IPR002110">
    <property type="entry name" value="Ankyrin_rpt"/>
</dbReference>
<name>A0AAN0JNQ0_AMPQE</name>
<feature type="repeat" description="ANK" evidence="7">
    <location>
        <begin position="12"/>
        <end position="44"/>
    </location>
</feature>
<dbReference type="InterPro" id="IPR036770">
    <property type="entry name" value="Ankyrin_rpt-contain_sf"/>
</dbReference>
<feature type="repeat" description="ANK" evidence="7">
    <location>
        <begin position="139"/>
        <end position="171"/>
    </location>
</feature>
<dbReference type="InterPro" id="IPR052076">
    <property type="entry name" value="TRP_cation_channel"/>
</dbReference>
<keyword evidence="9" id="KW-0812">Transmembrane</keyword>
<dbReference type="AlphaFoldDB" id="A0AAN0JNQ0"/>
<evidence type="ECO:0000256" key="7">
    <source>
        <dbReference type="PROSITE-ProRule" id="PRU00023"/>
    </source>
</evidence>
<dbReference type="PANTHER" id="PTHR47143:SF3">
    <property type="entry name" value="PWWP DOMAIN-CONTAINING PROTEIN"/>
    <property type="match status" value="1"/>
</dbReference>
<dbReference type="SMART" id="SM00248">
    <property type="entry name" value="ANK"/>
    <property type="match status" value="5"/>
</dbReference>
<evidence type="ECO:0000256" key="1">
    <source>
        <dbReference type="ARBA" id="ARBA00022448"/>
    </source>
</evidence>
<keyword evidence="2" id="KW-0716">Sensory transduction</keyword>
<accession>A0AAN0JNQ0</accession>
<dbReference type="GO" id="GO:0022857">
    <property type="term" value="F:transmembrane transporter activity"/>
    <property type="evidence" value="ECO:0007669"/>
    <property type="project" value="TreeGrafter"/>
</dbReference>
<dbReference type="PROSITE" id="PS50088">
    <property type="entry name" value="ANK_REPEAT"/>
    <property type="match status" value="4"/>
</dbReference>
<dbReference type="Pfam" id="PF13637">
    <property type="entry name" value="Ank_4"/>
    <property type="match status" value="1"/>
</dbReference>
<dbReference type="KEGG" id="aqu:100635366"/>
<organism evidence="10 11">
    <name type="scientific">Amphimedon queenslandica</name>
    <name type="common">Sponge</name>
    <dbReference type="NCBI Taxonomy" id="400682"/>
    <lineage>
        <taxon>Eukaryota</taxon>
        <taxon>Metazoa</taxon>
        <taxon>Porifera</taxon>
        <taxon>Demospongiae</taxon>
        <taxon>Heteroscleromorpha</taxon>
        <taxon>Haplosclerida</taxon>
        <taxon>Niphatidae</taxon>
        <taxon>Amphimedon</taxon>
    </lineage>
</organism>
<evidence type="ECO:0000313" key="10">
    <source>
        <dbReference type="EnsemblMetazoa" id="XP_019858662.1"/>
    </source>
</evidence>
<feature type="transmembrane region" description="Helical" evidence="9">
    <location>
        <begin position="365"/>
        <end position="386"/>
    </location>
</feature>
<evidence type="ECO:0000256" key="8">
    <source>
        <dbReference type="SAM" id="MobiDB-lite"/>
    </source>
</evidence>
<dbReference type="EnsemblMetazoa" id="XM_020003103.1">
    <property type="protein sequence ID" value="XP_019858662.1"/>
    <property type="gene ID" value="LOC100635366"/>
</dbReference>
<sequence>MAAKPDDVTIEMDRTPLAMACIRGHTKIVELLLKKGANVNVTDENENTPLGIACKKGHTEIVELLLKHGIDNTNSTMNDKNCIPGTASAEGQQPQRVNINHTNLENRTALHIACDEGCKEIVELLLKHNGVDINITDKDSNTPLISACIKGHTEIVKLLLKHGANVTKCDEKGLNALDIAVEEGKKGAAMAIVKSDKWKEALCSYTEVDTSDESADKICGIRRICCCKKRKSHEAKKQFTTPMRRIIKKMPDVAKVVFENCCKEDNPPDHPDHEITFNYEFLDDFDEPKLEGDPSSDSTTQNTGNDDNDEQPGAKRSYEKWPPKAKYSSENHCLNILADSPSADLLKHPLAATLLDQKWNKIGRIVYYTNLFFYFLFVILLTSYALTVHPPNSNICMEVFGNDNETSIDCFTGNCRIITIM</sequence>
<keyword evidence="11" id="KW-1185">Reference proteome</keyword>
<dbReference type="PRINTS" id="PR01415">
    <property type="entry name" value="ANKYRIN"/>
</dbReference>
<feature type="repeat" description="ANK" evidence="7">
    <location>
        <begin position="45"/>
        <end position="77"/>
    </location>
</feature>
<dbReference type="SUPFAM" id="SSF48403">
    <property type="entry name" value="Ankyrin repeat"/>
    <property type="match status" value="1"/>
</dbReference>
<keyword evidence="3" id="KW-0677">Repeat</keyword>
<evidence type="ECO:0000256" key="5">
    <source>
        <dbReference type="ARBA" id="ARBA00023065"/>
    </source>
</evidence>
<dbReference type="Gene3D" id="1.25.40.20">
    <property type="entry name" value="Ankyrin repeat-containing domain"/>
    <property type="match status" value="3"/>
</dbReference>
<dbReference type="PROSITE" id="PS50297">
    <property type="entry name" value="ANK_REP_REGION"/>
    <property type="match status" value="4"/>
</dbReference>
<evidence type="ECO:0000313" key="11">
    <source>
        <dbReference type="Proteomes" id="UP000007879"/>
    </source>
</evidence>
<keyword evidence="9" id="KW-1133">Transmembrane helix</keyword>
<evidence type="ECO:0000256" key="3">
    <source>
        <dbReference type="ARBA" id="ARBA00022737"/>
    </source>
</evidence>
<feature type="compositionally biased region" description="Polar residues" evidence="8">
    <location>
        <begin position="295"/>
        <end position="305"/>
    </location>
</feature>
<evidence type="ECO:0000256" key="6">
    <source>
        <dbReference type="ARBA" id="ARBA00023303"/>
    </source>
</evidence>
<dbReference type="Pfam" id="PF12796">
    <property type="entry name" value="Ank_2"/>
    <property type="match status" value="1"/>
</dbReference>
<reference evidence="11" key="1">
    <citation type="journal article" date="2010" name="Nature">
        <title>The Amphimedon queenslandica genome and the evolution of animal complexity.</title>
        <authorList>
            <person name="Srivastava M."/>
            <person name="Simakov O."/>
            <person name="Chapman J."/>
            <person name="Fahey B."/>
            <person name="Gauthier M.E."/>
            <person name="Mitros T."/>
            <person name="Richards G.S."/>
            <person name="Conaco C."/>
            <person name="Dacre M."/>
            <person name="Hellsten U."/>
            <person name="Larroux C."/>
            <person name="Putnam N.H."/>
            <person name="Stanke M."/>
            <person name="Adamska M."/>
            <person name="Darling A."/>
            <person name="Degnan S.M."/>
            <person name="Oakley T.H."/>
            <person name="Plachetzki D.C."/>
            <person name="Zhai Y."/>
            <person name="Adamski M."/>
            <person name="Calcino A."/>
            <person name="Cummins S.F."/>
            <person name="Goodstein D.M."/>
            <person name="Harris C."/>
            <person name="Jackson D.J."/>
            <person name="Leys S.P."/>
            <person name="Shu S."/>
            <person name="Woodcroft B.J."/>
            <person name="Vervoort M."/>
            <person name="Kosik K.S."/>
            <person name="Manning G."/>
            <person name="Degnan B.M."/>
            <person name="Rokhsar D.S."/>
        </authorList>
    </citation>
    <scope>NUCLEOTIDE SEQUENCE [LARGE SCALE GENOMIC DNA]</scope>
</reference>
<dbReference type="GeneID" id="100635366"/>
<dbReference type="RefSeq" id="XP_019858662.1">
    <property type="nucleotide sequence ID" value="XM_020003103.1"/>
</dbReference>
<keyword evidence="5" id="KW-0406">Ion transport</keyword>
<protein>
    <recommendedName>
        <fullName evidence="12">Ion transport domain-containing protein</fullName>
    </recommendedName>
</protein>
<reference evidence="10" key="2">
    <citation type="submission" date="2024-06" db="UniProtKB">
        <authorList>
            <consortium name="EnsemblMetazoa"/>
        </authorList>
    </citation>
    <scope>IDENTIFICATION</scope>
</reference>
<dbReference type="GO" id="GO:0034220">
    <property type="term" value="P:monoatomic ion transmembrane transport"/>
    <property type="evidence" value="ECO:0007669"/>
    <property type="project" value="UniProtKB-KW"/>
</dbReference>
<evidence type="ECO:0000256" key="2">
    <source>
        <dbReference type="ARBA" id="ARBA00022606"/>
    </source>
</evidence>
<feature type="repeat" description="ANK" evidence="7">
    <location>
        <begin position="105"/>
        <end position="138"/>
    </location>
</feature>
<keyword evidence="9" id="KW-0472">Membrane</keyword>
<evidence type="ECO:0000256" key="9">
    <source>
        <dbReference type="SAM" id="Phobius"/>
    </source>
</evidence>
<feature type="region of interest" description="Disordered" evidence="8">
    <location>
        <begin position="288"/>
        <end position="326"/>
    </location>
</feature>
<dbReference type="Proteomes" id="UP000007879">
    <property type="component" value="Unassembled WGS sequence"/>
</dbReference>
<proteinExistence type="predicted"/>
<keyword evidence="6" id="KW-0407">Ion channel</keyword>
<evidence type="ECO:0000256" key="4">
    <source>
        <dbReference type="ARBA" id="ARBA00023043"/>
    </source>
</evidence>
<keyword evidence="1" id="KW-0813">Transport</keyword>
<dbReference type="GO" id="GO:1902495">
    <property type="term" value="C:transmembrane transporter complex"/>
    <property type="evidence" value="ECO:0007669"/>
    <property type="project" value="TreeGrafter"/>
</dbReference>
<dbReference type="PANTHER" id="PTHR47143">
    <property type="entry name" value="TRANSIENT RECEPTOR POTENTIAL CATION CHANNEL PROTEIN PAINLESS"/>
    <property type="match status" value="1"/>
</dbReference>
<evidence type="ECO:0008006" key="12">
    <source>
        <dbReference type="Google" id="ProtNLM"/>
    </source>
</evidence>